<dbReference type="RefSeq" id="WP_073378034.1">
    <property type="nucleotide sequence ID" value="NZ_FQXS01000025.1"/>
</dbReference>
<feature type="transmembrane region" description="Helical" evidence="1">
    <location>
        <begin position="672"/>
        <end position="694"/>
    </location>
</feature>
<keyword evidence="1" id="KW-0472">Membrane</keyword>
<organism evidence="2 3">
    <name type="scientific">Desulfofustis glycolicus DSM 9705</name>
    <dbReference type="NCBI Taxonomy" id="1121409"/>
    <lineage>
        <taxon>Bacteria</taxon>
        <taxon>Pseudomonadati</taxon>
        <taxon>Thermodesulfobacteriota</taxon>
        <taxon>Desulfobulbia</taxon>
        <taxon>Desulfobulbales</taxon>
        <taxon>Desulfocapsaceae</taxon>
        <taxon>Desulfofustis</taxon>
    </lineage>
</organism>
<dbReference type="AlphaFoldDB" id="A0A1M5Y0U0"/>
<dbReference type="Proteomes" id="UP000184139">
    <property type="component" value="Unassembled WGS sequence"/>
</dbReference>
<feature type="transmembrane region" description="Helical" evidence="1">
    <location>
        <begin position="139"/>
        <end position="158"/>
    </location>
</feature>
<protein>
    <recommendedName>
        <fullName evidence="4">Spermine/spermidine synthase</fullName>
    </recommendedName>
</protein>
<feature type="transmembrane region" description="Helical" evidence="1">
    <location>
        <begin position="109"/>
        <end position="132"/>
    </location>
</feature>
<feature type="transmembrane region" description="Helical" evidence="1">
    <location>
        <begin position="638"/>
        <end position="660"/>
    </location>
</feature>
<dbReference type="EMBL" id="FQXS01000025">
    <property type="protein sequence ID" value="SHI05143.1"/>
    <property type="molecule type" value="Genomic_DNA"/>
</dbReference>
<dbReference type="InterPro" id="IPR029063">
    <property type="entry name" value="SAM-dependent_MTases_sf"/>
</dbReference>
<feature type="transmembrane region" description="Helical" evidence="1">
    <location>
        <begin position="706"/>
        <end position="732"/>
    </location>
</feature>
<feature type="transmembrane region" description="Helical" evidence="1">
    <location>
        <begin position="67"/>
        <end position="89"/>
    </location>
</feature>
<feature type="transmembrane region" description="Helical" evidence="1">
    <location>
        <begin position="608"/>
        <end position="632"/>
    </location>
</feature>
<evidence type="ECO:0000313" key="2">
    <source>
        <dbReference type="EMBL" id="SHI05143.1"/>
    </source>
</evidence>
<accession>A0A1M5Y0U0</accession>
<keyword evidence="1" id="KW-1133">Transmembrane helix</keyword>
<evidence type="ECO:0000313" key="3">
    <source>
        <dbReference type="Proteomes" id="UP000184139"/>
    </source>
</evidence>
<proteinExistence type="predicted"/>
<keyword evidence="3" id="KW-1185">Reference proteome</keyword>
<feature type="transmembrane region" description="Helical" evidence="1">
    <location>
        <begin position="572"/>
        <end position="596"/>
    </location>
</feature>
<feature type="transmembrane region" description="Helical" evidence="1">
    <location>
        <begin position="186"/>
        <end position="204"/>
    </location>
</feature>
<evidence type="ECO:0008006" key="4">
    <source>
        <dbReference type="Google" id="ProtNLM"/>
    </source>
</evidence>
<dbReference type="SUPFAM" id="SSF53335">
    <property type="entry name" value="S-adenosyl-L-methionine-dependent methyltransferases"/>
    <property type="match status" value="1"/>
</dbReference>
<gene>
    <name evidence="2" type="ORF">SAMN02745124_03485</name>
</gene>
<feature type="transmembrane region" description="Helical" evidence="1">
    <location>
        <begin position="739"/>
        <end position="760"/>
    </location>
</feature>
<feature type="transmembrane region" description="Helical" evidence="1">
    <location>
        <begin position="35"/>
        <end position="55"/>
    </location>
</feature>
<evidence type="ECO:0000256" key="1">
    <source>
        <dbReference type="SAM" id="Phobius"/>
    </source>
</evidence>
<dbReference type="OrthoDB" id="8540330at2"/>
<dbReference type="Gene3D" id="3.40.50.150">
    <property type="entry name" value="Vaccinia Virus protein VP39"/>
    <property type="match status" value="1"/>
</dbReference>
<feature type="transmembrane region" description="Helical" evidence="1">
    <location>
        <begin position="766"/>
        <end position="784"/>
    </location>
</feature>
<sequence length="792" mass="88303">MLKISIGLFCVALTTLMLELNLVRVFDVIWYSNMAYMVITLAMFCFGLSGIYSSLRPRPIDKNVHGYLSVLALIFALFSLAVLPAMNWIPFDFNTLYTSPVKAGALFLVMYLFLIIPFFLAGLIFTTVFSFYADKIQSLYCWDLSGAALGCLILIPFLPSIGPGGIMFLACAFGLIASACFSERRTWSLIAVVVALGVAVIPFAKDGYFEFKDHIDKRGVKGARERNLIEDEHWDPISKIEVIDYGKMKHIAYDGGSQSSFIIPFDGDYEKLREDVRTGTGYHFYGSSVYISHAMKKDTGHEALVIGAAGGSETKAALMFGASHVDAVELVGYVIEIGKNKYADYNGNIFNHPNVNALKGEGRSFLRSIDKKYDIIQMYSNHTSSSIAAGTGAMATTYLQTVEAYKEYFTHLKGDGILHINHHVYPKMVTTAAQAWHELGKTDFLRHILVLEAVKEGFQDNLPTLMVKMQPWTEAEIAEVRSYFHPVIEMVVHPLKPESNMLPAEFFSGTLAHQTIDQVNYRVAASTDDRPYFNFLRKSFVELDADPSKYLNFSTASLLNSQLKSGWIATDVIHLIVTGGASLFFIVLFVFVPMYFSRAGREKWEGKIASLIYFSCLGAGFIIFELVFIQIFMKLIGYPLYTYSTIVFAMLISAGFGSVMSEKMSISPNQRWFVPFAGALVFSVLILIGYEAYFELFMQLPTIARVIAATVLIFPLGFFLGMPFPLGILAIARQPRGSIAWAWAMNGLFTVVGGLSSVLLSIYLGFRFTVIVAILIYAVAFLMFSRLRHAAR</sequence>
<feature type="transmembrane region" description="Helical" evidence="1">
    <location>
        <begin position="164"/>
        <end position="181"/>
    </location>
</feature>
<reference evidence="2 3" key="1">
    <citation type="submission" date="2016-11" db="EMBL/GenBank/DDBJ databases">
        <authorList>
            <person name="Jaros S."/>
            <person name="Januszkiewicz K."/>
            <person name="Wedrychowicz H."/>
        </authorList>
    </citation>
    <scope>NUCLEOTIDE SEQUENCE [LARGE SCALE GENOMIC DNA]</scope>
    <source>
        <strain evidence="2 3">DSM 9705</strain>
    </source>
</reference>
<name>A0A1M5Y0U0_9BACT</name>
<keyword evidence="1" id="KW-0812">Transmembrane</keyword>
<dbReference type="STRING" id="1121409.SAMN02745124_03485"/>